<gene>
    <name evidence="5" type="ORF">HLPR_04730</name>
</gene>
<proteinExistence type="predicted"/>
<dbReference type="KEGG" id="hprf:HLPR_04730"/>
<dbReference type="GO" id="GO:0003677">
    <property type="term" value="F:DNA binding"/>
    <property type="evidence" value="ECO:0007669"/>
    <property type="project" value="UniProtKB-KW"/>
</dbReference>
<dbReference type="RefSeq" id="WP_338536479.1">
    <property type="nucleotide sequence ID" value="NZ_AP028654.1"/>
</dbReference>
<dbReference type="SMART" id="SM00347">
    <property type="entry name" value="HTH_MARR"/>
    <property type="match status" value="1"/>
</dbReference>
<name>A0AAU9EC53_9FIRM</name>
<accession>A0AAU9EC53</accession>
<organism evidence="5 6">
    <name type="scientific">Helicovermis profundi</name>
    <dbReference type="NCBI Taxonomy" id="3065157"/>
    <lineage>
        <taxon>Bacteria</taxon>
        <taxon>Bacillati</taxon>
        <taxon>Bacillota</taxon>
        <taxon>Clostridia</taxon>
        <taxon>Helicovermis</taxon>
    </lineage>
</organism>
<dbReference type="GO" id="GO:0003700">
    <property type="term" value="F:DNA-binding transcription factor activity"/>
    <property type="evidence" value="ECO:0007669"/>
    <property type="project" value="InterPro"/>
</dbReference>
<evidence type="ECO:0000259" key="4">
    <source>
        <dbReference type="PROSITE" id="PS50995"/>
    </source>
</evidence>
<dbReference type="EMBL" id="AP028654">
    <property type="protein sequence ID" value="BEP28142.1"/>
    <property type="molecule type" value="Genomic_DNA"/>
</dbReference>
<dbReference type="SUPFAM" id="SSF46785">
    <property type="entry name" value="Winged helix' DNA-binding domain"/>
    <property type="match status" value="1"/>
</dbReference>
<evidence type="ECO:0000256" key="3">
    <source>
        <dbReference type="ARBA" id="ARBA00023163"/>
    </source>
</evidence>
<dbReference type="PANTHER" id="PTHR35790">
    <property type="entry name" value="HTH-TYPE TRANSCRIPTIONAL REGULATOR PCHR"/>
    <property type="match status" value="1"/>
</dbReference>
<dbReference type="AlphaFoldDB" id="A0AAU9EC53"/>
<dbReference type="InterPro" id="IPR036390">
    <property type="entry name" value="WH_DNA-bd_sf"/>
</dbReference>
<keyword evidence="2" id="KW-0238">DNA-binding</keyword>
<dbReference type="PROSITE" id="PS50995">
    <property type="entry name" value="HTH_MARR_2"/>
    <property type="match status" value="1"/>
</dbReference>
<evidence type="ECO:0000256" key="2">
    <source>
        <dbReference type="ARBA" id="ARBA00023125"/>
    </source>
</evidence>
<feature type="domain" description="HTH marR-type" evidence="4">
    <location>
        <begin position="11"/>
        <end position="142"/>
    </location>
</feature>
<dbReference type="Gene3D" id="1.10.10.10">
    <property type="entry name" value="Winged helix-like DNA-binding domain superfamily/Winged helix DNA-binding domain"/>
    <property type="match status" value="1"/>
</dbReference>
<dbReference type="InterPro" id="IPR000835">
    <property type="entry name" value="HTH_MarR-typ"/>
</dbReference>
<dbReference type="InterPro" id="IPR036388">
    <property type="entry name" value="WH-like_DNA-bd_sf"/>
</dbReference>
<dbReference type="Pfam" id="PF01047">
    <property type="entry name" value="MarR"/>
    <property type="match status" value="1"/>
</dbReference>
<dbReference type="InterPro" id="IPR052067">
    <property type="entry name" value="Metal_resp_HTH_trans_reg"/>
</dbReference>
<evidence type="ECO:0000313" key="6">
    <source>
        <dbReference type="Proteomes" id="UP001321786"/>
    </source>
</evidence>
<sequence length="155" mass="18523">MKIVINEFVEVSKLYIELMNKTEKVKRNFNGIDLYPSEIHTLVFIQDNKEFNMTTIAQKLGVTKGAIFKIILKLEEKELLKRYKKIENNKNTYFNLTEKGILAYEGHNDFHKYFFENPSEPLKDFVSEHEELILDMFKLAKEYLQKHIEKIEIEK</sequence>
<keyword evidence="3" id="KW-0804">Transcription</keyword>
<dbReference type="PANTHER" id="PTHR35790:SF4">
    <property type="entry name" value="HTH-TYPE TRANSCRIPTIONAL REGULATOR PCHR"/>
    <property type="match status" value="1"/>
</dbReference>
<protein>
    <submittedName>
        <fullName evidence="5">MarR family transcriptional regulator</fullName>
    </submittedName>
</protein>
<keyword evidence="6" id="KW-1185">Reference proteome</keyword>
<keyword evidence="1" id="KW-0805">Transcription regulation</keyword>
<evidence type="ECO:0000313" key="5">
    <source>
        <dbReference type="EMBL" id="BEP28142.1"/>
    </source>
</evidence>
<reference evidence="5 6" key="1">
    <citation type="submission" date="2023-08" db="EMBL/GenBank/DDBJ databases">
        <title>Helicovermis profunda gen. nov., sp. nov., a novel mesophilic, fermentative bacterium within the Bacillota from a deep-sea hydrothermal vent chimney.</title>
        <authorList>
            <person name="Miyazaki U."/>
            <person name="Mizutani D."/>
            <person name="Hashimoto Y."/>
            <person name="Tame A."/>
            <person name="Sawayama S."/>
            <person name="Miyazaki J."/>
            <person name="Takai K."/>
            <person name="Nakagawa S."/>
        </authorList>
    </citation>
    <scope>NUCLEOTIDE SEQUENCE [LARGE SCALE GENOMIC DNA]</scope>
    <source>
        <strain evidence="5 6">S502</strain>
    </source>
</reference>
<evidence type="ECO:0000256" key="1">
    <source>
        <dbReference type="ARBA" id="ARBA00023015"/>
    </source>
</evidence>
<dbReference type="Proteomes" id="UP001321786">
    <property type="component" value="Chromosome"/>
</dbReference>